<feature type="non-terminal residue" evidence="1">
    <location>
        <position position="1"/>
    </location>
</feature>
<evidence type="ECO:0000313" key="1">
    <source>
        <dbReference type="EMBL" id="JAC74969.1"/>
    </source>
</evidence>
<protein>
    <submittedName>
        <fullName evidence="1">Uncharacterized protein</fullName>
    </submittedName>
</protein>
<proteinExistence type="predicted"/>
<dbReference type="EMBL" id="GBEZ01010748">
    <property type="protein sequence ID" value="JAC74969.1"/>
    <property type="molecule type" value="Transcribed_RNA"/>
</dbReference>
<gene>
    <name evidence="1" type="ORF">TSPGSL018_24501</name>
</gene>
<dbReference type="AlphaFoldDB" id="A0A061RW21"/>
<reference evidence="1" key="1">
    <citation type="submission" date="2014-05" db="EMBL/GenBank/DDBJ databases">
        <title>The transcriptome of the halophilic microalga Tetraselmis sp. GSL018 isolated from the Great Salt Lake, Utah.</title>
        <authorList>
            <person name="Jinkerson R.E."/>
            <person name="D'Adamo S."/>
            <person name="Posewitz M.C."/>
        </authorList>
    </citation>
    <scope>NUCLEOTIDE SEQUENCE</scope>
    <source>
        <strain evidence="1">GSL018</strain>
    </source>
</reference>
<accession>A0A061RW21</accession>
<name>A0A061RW21_9CHLO</name>
<organism evidence="1">
    <name type="scientific">Tetraselmis sp. GSL018</name>
    <dbReference type="NCBI Taxonomy" id="582737"/>
    <lineage>
        <taxon>Eukaryota</taxon>
        <taxon>Viridiplantae</taxon>
        <taxon>Chlorophyta</taxon>
        <taxon>core chlorophytes</taxon>
        <taxon>Chlorodendrophyceae</taxon>
        <taxon>Chlorodendrales</taxon>
        <taxon>Chlorodendraceae</taxon>
        <taxon>Tetraselmis</taxon>
    </lineage>
</organism>
<sequence>PFAAALAERAVELLEVSAWKDFWLLGKRTMLLTSVVPLSMLSVDGAGLSFPPPRDTYTDPFAPALQVWQVVRED</sequence>
<feature type="non-terminal residue" evidence="1">
    <location>
        <position position="74"/>
    </location>
</feature>